<dbReference type="Proteomes" id="UP000606991">
    <property type="component" value="Unassembled WGS sequence"/>
</dbReference>
<dbReference type="Gene3D" id="1.10.10.2910">
    <property type="match status" value="1"/>
</dbReference>
<accession>A0A934K1B2</accession>
<reference evidence="3 4" key="1">
    <citation type="submission" date="2020-10" db="EMBL/GenBank/DDBJ databases">
        <title>Ca. Dormibacterota MAGs.</title>
        <authorList>
            <person name="Montgomery K."/>
        </authorList>
    </citation>
    <scope>NUCLEOTIDE SEQUENCE [LARGE SCALE GENOMIC DNA]</scope>
    <source>
        <strain evidence="3">SC8812_S17_18</strain>
    </source>
</reference>
<proteinExistence type="predicted"/>
<evidence type="ECO:0000313" key="4">
    <source>
        <dbReference type="Proteomes" id="UP000606991"/>
    </source>
</evidence>
<organism evidence="3 4">
    <name type="scientific">Candidatus Aeolococcus gillhamiae</name>
    <dbReference type="NCBI Taxonomy" id="3127015"/>
    <lineage>
        <taxon>Bacteria</taxon>
        <taxon>Bacillati</taxon>
        <taxon>Candidatus Dormiibacterota</taxon>
        <taxon>Candidatus Dormibacteria</taxon>
        <taxon>Candidatus Aeolococcales</taxon>
        <taxon>Candidatus Aeolococcaceae</taxon>
        <taxon>Candidatus Aeolococcus</taxon>
    </lineage>
</organism>
<evidence type="ECO:0000259" key="2">
    <source>
        <dbReference type="Pfam" id="PF06114"/>
    </source>
</evidence>
<evidence type="ECO:0000313" key="3">
    <source>
        <dbReference type="EMBL" id="MBJ7595048.1"/>
    </source>
</evidence>
<dbReference type="EMBL" id="JAEKNS010000098">
    <property type="protein sequence ID" value="MBJ7595048.1"/>
    <property type="molecule type" value="Genomic_DNA"/>
</dbReference>
<comment type="caution">
    <text evidence="3">The sequence shown here is derived from an EMBL/GenBank/DDBJ whole genome shotgun (WGS) entry which is preliminary data.</text>
</comment>
<gene>
    <name evidence="3" type="ORF">JF886_09350</name>
</gene>
<feature type="domain" description="IrrE N-terminal-like" evidence="2">
    <location>
        <begin position="55"/>
        <end position="115"/>
    </location>
</feature>
<name>A0A934K1B2_9BACT</name>
<feature type="region of interest" description="Disordered" evidence="1">
    <location>
        <begin position="1"/>
        <end position="20"/>
    </location>
</feature>
<dbReference type="AlphaFoldDB" id="A0A934K1B2"/>
<dbReference type="InterPro" id="IPR010359">
    <property type="entry name" value="IrrE_HExxH"/>
</dbReference>
<protein>
    <submittedName>
        <fullName evidence="3">ImmA/IrrE family metallo-endopeptidase</fullName>
    </submittedName>
</protein>
<dbReference type="Pfam" id="PF06114">
    <property type="entry name" value="Peptidase_M78"/>
    <property type="match status" value="1"/>
</dbReference>
<dbReference type="RefSeq" id="WP_337311805.1">
    <property type="nucleotide sequence ID" value="NZ_JAEKNS010000098.1"/>
</dbReference>
<sequence>MSGIRISGQDVADTDGRELPTVPCHPLRGDAPAMLFERLAAVGERGGFTVGLHPMQDSRANGDTAFGHRRIRVRDNLAPAQQVKTLAHELGHAYLHADGATDRALAELEAESVAFIVMSTLGIDSDEYSFGYVATWVGGDADAAESSLRASGSRITRAAAIVLDGLADSVDAGEE</sequence>
<evidence type="ECO:0000256" key="1">
    <source>
        <dbReference type="SAM" id="MobiDB-lite"/>
    </source>
</evidence>